<protein>
    <submittedName>
        <fullName evidence="1">Major capsid protein</fullName>
    </submittedName>
</protein>
<name>A0A7X2MRA2_ENTAG</name>
<sequence length="220" mass="24266">MTAFVKPHAAESFHQNFVRNAKKFGNSFRISEPSENLLRVAMMQSSWMMEQITMADVAQATGQAVSVGDNSLYTGRTLEGRFRSPTKLDGTAYDLIETDSCAGISYDKMSLLINSGSGTQDEFNQKMSEFFSRAFTLDMLKIGFNGQRTALDTKPDENPKGEDVNRGWHTIAREFNAGSQVITKPATIGDAGDFKHIDALASFLINELIPEGFREDPSAS</sequence>
<proteinExistence type="predicted"/>
<comment type="caution">
    <text evidence="1">The sequence shown here is derived from an EMBL/GenBank/DDBJ whole genome shotgun (WGS) entry which is preliminary data.</text>
</comment>
<feature type="non-terminal residue" evidence="1">
    <location>
        <position position="220"/>
    </location>
</feature>
<accession>A0A7X2MRA2</accession>
<dbReference type="InterPro" id="IPR006441">
    <property type="entry name" value="Phage_P2_GpN"/>
</dbReference>
<dbReference type="EMBL" id="WKLC01001446">
    <property type="protein sequence ID" value="MSE17903.1"/>
    <property type="molecule type" value="Genomic_DNA"/>
</dbReference>
<evidence type="ECO:0000313" key="1">
    <source>
        <dbReference type="EMBL" id="MSE17903.1"/>
    </source>
</evidence>
<evidence type="ECO:0000313" key="2">
    <source>
        <dbReference type="Proteomes" id="UP000461948"/>
    </source>
</evidence>
<organism evidence="1 2">
    <name type="scientific">Enterobacter agglomerans</name>
    <name type="common">Erwinia herbicola</name>
    <name type="synonym">Pantoea agglomerans</name>
    <dbReference type="NCBI Taxonomy" id="549"/>
    <lineage>
        <taxon>Bacteria</taxon>
        <taxon>Pseudomonadati</taxon>
        <taxon>Pseudomonadota</taxon>
        <taxon>Gammaproteobacteria</taxon>
        <taxon>Enterobacterales</taxon>
        <taxon>Erwiniaceae</taxon>
        <taxon>Pantoea</taxon>
        <taxon>Pantoea agglomerans group</taxon>
    </lineage>
</organism>
<reference evidence="1 2" key="1">
    <citation type="submission" date="2019-11" db="EMBL/GenBank/DDBJ databases">
        <title>Draft Genome Sequence of Plant Growth-Promoting Rhizosphere-Associated Bacteria.</title>
        <authorList>
            <person name="Vasilyev I.Y."/>
            <person name="Radchenko V."/>
            <person name="Ilnitskaya E.V."/>
        </authorList>
    </citation>
    <scope>NUCLEOTIDE SEQUENCE [LARGE SCALE GENOMIC DNA]</scope>
    <source>
        <strain evidence="1 2">VRA_MhP_f</strain>
    </source>
</reference>
<dbReference type="AlphaFoldDB" id="A0A7X2MRA2"/>
<dbReference type="Proteomes" id="UP000461948">
    <property type="component" value="Unassembled WGS sequence"/>
</dbReference>
<gene>
    <name evidence="1" type="ORF">GKC49_23215</name>
</gene>
<dbReference type="Pfam" id="PF05125">
    <property type="entry name" value="Phage_cap_P2"/>
    <property type="match status" value="1"/>
</dbReference>